<evidence type="ECO:0000256" key="3">
    <source>
        <dbReference type="ARBA" id="ARBA00022737"/>
    </source>
</evidence>
<feature type="domain" description="CBM10" evidence="10">
    <location>
        <begin position="63"/>
        <end position="101"/>
    </location>
</feature>
<dbReference type="Proteomes" id="UP000193920">
    <property type="component" value="Unassembled WGS sequence"/>
</dbReference>
<dbReference type="Pfam" id="PF00150">
    <property type="entry name" value="Cellulase"/>
    <property type="match status" value="3"/>
</dbReference>
<evidence type="ECO:0000313" key="11">
    <source>
        <dbReference type="EMBL" id="ORY36786.1"/>
    </source>
</evidence>
<evidence type="ECO:0000256" key="6">
    <source>
        <dbReference type="ARBA" id="ARBA00023295"/>
    </source>
</evidence>
<feature type="compositionally biased region" description="Low complexity" evidence="8">
    <location>
        <begin position="905"/>
        <end position="918"/>
    </location>
</feature>
<dbReference type="Gene3D" id="3.20.20.80">
    <property type="entry name" value="Glycosidases"/>
    <property type="match status" value="3"/>
</dbReference>
<comment type="similarity">
    <text evidence="1">Belongs to the glycosyl hydrolase 5 (cellulase A) family.</text>
</comment>
<feature type="domain" description="CBM10" evidence="10">
    <location>
        <begin position="21"/>
        <end position="59"/>
    </location>
</feature>
<dbReference type="STRING" id="1754190.A0A1Y2BPZ3"/>
<dbReference type="GO" id="GO:0008422">
    <property type="term" value="F:beta-glucosidase activity"/>
    <property type="evidence" value="ECO:0007669"/>
    <property type="project" value="TreeGrafter"/>
</dbReference>
<keyword evidence="5" id="KW-0119">Carbohydrate metabolism</keyword>
<dbReference type="Pfam" id="PF02013">
    <property type="entry name" value="CBM_10"/>
    <property type="match status" value="4"/>
</dbReference>
<dbReference type="SUPFAM" id="SSF64571">
    <property type="entry name" value="Cellulose docking domain, dockering"/>
    <property type="match status" value="4"/>
</dbReference>
<dbReference type="SUPFAM" id="SSF51445">
    <property type="entry name" value="(Trans)glycosidases"/>
    <property type="match status" value="3"/>
</dbReference>
<dbReference type="PANTHER" id="PTHR31297:SF41">
    <property type="entry name" value="ENDOGLUCANASE, PUTATIVE (AFU_ORTHOLOGUE AFUA_5G01830)-RELATED"/>
    <property type="match status" value="1"/>
</dbReference>
<evidence type="ECO:0000256" key="9">
    <source>
        <dbReference type="SAM" id="SignalP"/>
    </source>
</evidence>
<proteinExistence type="inferred from homology"/>
<evidence type="ECO:0000256" key="4">
    <source>
        <dbReference type="ARBA" id="ARBA00022801"/>
    </source>
</evidence>
<dbReference type="GO" id="GO:0009251">
    <property type="term" value="P:glucan catabolic process"/>
    <property type="evidence" value="ECO:0007669"/>
    <property type="project" value="TreeGrafter"/>
</dbReference>
<protein>
    <submittedName>
        <fullName evidence="11">Cellulase CelD</fullName>
    </submittedName>
</protein>
<feature type="chain" id="PRO_5012350060" evidence="9">
    <location>
        <begin position="25"/>
        <end position="1374"/>
    </location>
</feature>
<dbReference type="PROSITE" id="PS51763">
    <property type="entry name" value="CBM10"/>
    <property type="match status" value="4"/>
</dbReference>
<dbReference type="PANTHER" id="PTHR31297">
    <property type="entry name" value="GLUCAN ENDO-1,6-BETA-GLUCOSIDASE B"/>
    <property type="match status" value="1"/>
</dbReference>
<evidence type="ECO:0000256" key="8">
    <source>
        <dbReference type="SAM" id="MobiDB-lite"/>
    </source>
</evidence>
<accession>A0A1Y2BPZ3</accession>
<dbReference type="InterPro" id="IPR018087">
    <property type="entry name" value="Glyco_hydro_5_CS"/>
</dbReference>
<keyword evidence="6" id="KW-0326">Glycosidase</keyword>
<gene>
    <name evidence="11" type="ORF">LY90DRAFT_386646</name>
</gene>
<sequence>MKFLNAITIASVCIANAVAKNCWAEELGFKCCSSSDAKVEYTDNDGEWSIEDGSWCGILKKPECWAKALGFECCTSEDIEVQYTDKDGKWGIENYEWCGIIEDKPITEPVEEQTTVPVEEPTTVPIDEPSETTEPVPTTTVVEDSTPSPIRDISSKELIKEMNFGWNLGNTMDAQCIEYLNYEKDQTASETCWGNPKTTEDMFKVLIDNQFNVFRIPTTWSGHFGEAPDYKIDEKWLKRVHEVVDYPYKNGAFVILNLHHETWNHAFSETLDTAKEILEKIWSQIAKEFKDYDEHLIFEGLNEPRKNDTPVEWTGGDQEGWDAVNAMNAVFLKTVRSAGGNNPKRHLMIPPYAAACNENSFNNFIFPEDDDKVIASVHAYAPYNFALNNGEGAVDKFDAAGKRDLEWNINLMKKRFVDQGIPMILGEYGAMNRDNEEDRATWAEFYMEKVTAMGVPQIWWDNGIFQGTGERFGLLDRKNLKIVYPTIVAALQKGRGLEVNVVHAIEKKPDEPTKTTKPTEPTETTSPEESTKPEEPTGNIRDISSKELIKEMNFGWNLGNTMDAQCIEYLNYEKDQTASETCWGNPKTTEDMFKVLIDNQFNVFRIPTTWSGHFGEAPDYKIDEKWLKRVHEVVDYPYKNGAFVILNLHHETWNHAFSETLDTAKEILEKIWSQIAEEFKDYDEHLIFEGLNEPRKNDTPVEWTGGDQEGWDAVNAMNAVFLKTVRSAGGNNPKRHLMIPPYAAACNENSFNNFIFPEDDDKVIASVHAYAPYNFALNNGEGAVDKFDAAGKRDLEWNINLMKKRFVDQGIPMILGEYGAMNRDNEEDRATWAEFYMEKVTAMGVPQIWWDNGIFQGTGERFGLLDRKNLKIVYPTIVAALQKGRGLEVNVVHAVEKKPDEPTKTTKPTEPTETTSPEESTKPEEPTGNIRDISSKELIKEMNFGWNLGNTMDAQCIEYLNYEKDQTASETCWGNPKTTEDMFKVLIDNQFNVFRIPTTWSGHFGEAPDYKIDEKWLKRVHEVVDYPYKNGAFVILNLHHETWNHAFSETLDTAKEILEKIWSQIAEEFKDYDEHLIFEGLNEPRKNDTPVEWTGGDQEGWDAVNAMNAVFLKTVRSAGGNNPKRHLMIPPYAAACNENSFNNFIFPEDDDKVIASVHAYAPYNFALNNGEGAVDKFDAAGKRDLEWNINLMKKRFVDQGIPMILGEYGAMNRDNEEDRATWAEFYMEKVTAMGVPQIWWDNGVFEGTGERFGLLDRKNLKIVYPTIVAALQKGRGLEVNVVHAIEKETEECWSEKYGYECCSPNNTKVVVSDESGKWGVENGNWCGVLKYTETCWSLPFGYPCCPHCKALTKDENGKWGELNGEWCGIVADKC</sequence>
<dbReference type="EMBL" id="MCOG01000146">
    <property type="protein sequence ID" value="ORY36786.1"/>
    <property type="molecule type" value="Genomic_DNA"/>
</dbReference>
<dbReference type="GO" id="GO:0009986">
    <property type="term" value="C:cell surface"/>
    <property type="evidence" value="ECO:0007669"/>
    <property type="project" value="TreeGrafter"/>
</dbReference>
<keyword evidence="3" id="KW-0677">Repeat</keyword>
<organism evidence="11 12">
    <name type="scientific">Neocallimastix californiae</name>
    <dbReference type="NCBI Taxonomy" id="1754190"/>
    <lineage>
        <taxon>Eukaryota</taxon>
        <taxon>Fungi</taxon>
        <taxon>Fungi incertae sedis</taxon>
        <taxon>Chytridiomycota</taxon>
        <taxon>Chytridiomycota incertae sedis</taxon>
        <taxon>Neocallimastigomycetes</taxon>
        <taxon>Neocallimastigales</taxon>
        <taxon>Neocallimastigaceae</taxon>
        <taxon>Neocallimastix</taxon>
    </lineage>
</organism>
<evidence type="ECO:0000256" key="1">
    <source>
        <dbReference type="ARBA" id="ARBA00005641"/>
    </source>
</evidence>
<dbReference type="GO" id="GO:0005576">
    <property type="term" value="C:extracellular region"/>
    <property type="evidence" value="ECO:0007669"/>
    <property type="project" value="TreeGrafter"/>
</dbReference>
<dbReference type="InterPro" id="IPR002883">
    <property type="entry name" value="CBM10/Dockerin_dom"/>
</dbReference>
<feature type="region of interest" description="Disordered" evidence="8">
    <location>
        <begin position="898"/>
        <end position="930"/>
    </location>
</feature>
<evidence type="ECO:0000259" key="10">
    <source>
        <dbReference type="PROSITE" id="PS51763"/>
    </source>
</evidence>
<keyword evidence="12" id="KW-1185">Reference proteome</keyword>
<keyword evidence="7" id="KW-0624">Polysaccharide degradation</keyword>
<comment type="caution">
    <text evidence="11">The sequence shown here is derived from an EMBL/GenBank/DDBJ whole genome shotgun (WGS) entry which is preliminary data.</text>
</comment>
<dbReference type="PROSITE" id="PS00659">
    <property type="entry name" value="GLYCOSYL_HYDROL_F5"/>
    <property type="match status" value="3"/>
</dbReference>
<feature type="compositionally biased region" description="Low complexity" evidence="8">
    <location>
        <begin position="515"/>
        <end position="528"/>
    </location>
</feature>
<reference evidence="11 12" key="1">
    <citation type="submission" date="2016-08" db="EMBL/GenBank/DDBJ databases">
        <title>A Parts List for Fungal Cellulosomes Revealed by Comparative Genomics.</title>
        <authorList>
            <consortium name="DOE Joint Genome Institute"/>
            <person name="Haitjema C.H."/>
            <person name="Gilmore S.P."/>
            <person name="Henske J.K."/>
            <person name="Solomon K.V."/>
            <person name="De Groot R."/>
            <person name="Kuo A."/>
            <person name="Mondo S.J."/>
            <person name="Salamov A.A."/>
            <person name="Labutti K."/>
            <person name="Zhao Z."/>
            <person name="Chiniquy J."/>
            <person name="Barry K."/>
            <person name="Brewer H.M."/>
            <person name="Purvine S.O."/>
            <person name="Wright A.T."/>
            <person name="Boxma B."/>
            <person name="Van Alen T."/>
            <person name="Hackstein J.H."/>
            <person name="Baker S.E."/>
            <person name="Grigoriev I.V."/>
            <person name="O'Malley M.A."/>
        </authorList>
    </citation>
    <scope>NUCLEOTIDE SEQUENCE [LARGE SCALE GENOMIC DNA]</scope>
    <source>
        <strain evidence="11 12">G1</strain>
    </source>
</reference>
<name>A0A1Y2BPZ3_9FUNG</name>
<feature type="domain" description="CBM10" evidence="10">
    <location>
        <begin position="1334"/>
        <end position="1370"/>
    </location>
</feature>
<dbReference type="InterPro" id="IPR001547">
    <property type="entry name" value="Glyco_hydro_5"/>
</dbReference>
<feature type="region of interest" description="Disordered" evidence="8">
    <location>
        <begin position="112"/>
        <end position="148"/>
    </location>
</feature>
<dbReference type="InterPro" id="IPR009034">
    <property type="entry name" value="Dockerin_dom_fun_sf"/>
</dbReference>
<keyword evidence="4" id="KW-0378">Hydrolase</keyword>
<dbReference type="Gene3D" id="3.90.1220.10">
    <property type="entry name" value="Cellulose docking domain, dockering"/>
    <property type="match status" value="4"/>
</dbReference>
<dbReference type="OrthoDB" id="412536at2759"/>
<dbReference type="InterPro" id="IPR050386">
    <property type="entry name" value="Glycosyl_hydrolase_5"/>
</dbReference>
<feature type="region of interest" description="Disordered" evidence="8">
    <location>
        <begin position="508"/>
        <end position="540"/>
    </location>
</feature>
<feature type="domain" description="CBM10" evidence="10">
    <location>
        <begin position="1291"/>
        <end position="1329"/>
    </location>
</feature>
<keyword evidence="2 9" id="KW-0732">Signal</keyword>
<evidence type="ECO:0000313" key="12">
    <source>
        <dbReference type="Proteomes" id="UP000193920"/>
    </source>
</evidence>
<dbReference type="InterPro" id="IPR017853">
    <property type="entry name" value="GH"/>
</dbReference>
<evidence type="ECO:0000256" key="5">
    <source>
        <dbReference type="ARBA" id="ARBA00023277"/>
    </source>
</evidence>
<evidence type="ECO:0000256" key="2">
    <source>
        <dbReference type="ARBA" id="ARBA00022729"/>
    </source>
</evidence>
<feature type="signal peptide" evidence="9">
    <location>
        <begin position="1"/>
        <end position="24"/>
    </location>
</feature>
<evidence type="ECO:0000256" key="7">
    <source>
        <dbReference type="ARBA" id="ARBA00023326"/>
    </source>
</evidence>